<dbReference type="Proteomes" id="UP001597526">
    <property type="component" value="Unassembled WGS sequence"/>
</dbReference>
<sequence>MINFFRKIRKNGLKEGKVTKYLLYALGEILLVVIGILIALWINNKSENAKALDNEKILIQKLEEENKVNLNTMKTNIEYRTELPSILEDFSQFLASQPVEEKNDLLVDFLDETLQTSTYSYPRINLTNYINLSNSYYSDFTKELTILNDYQKSLEQISEKGAEIKIENFITPLKSEIDFNSLQIASYDIFKSLEFKNNIILITSVEEEITRQFDQTYNQAKRVDSLIAEKLKY</sequence>
<proteinExistence type="predicted"/>
<reference evidence="3" key="1">
    <citation type="journal article" date="2019" name="Int. J. Syst. Evol. Microbiol.">
        <title>The Global Catalogue of Microorganisms (GCM) 10K type strain sequencing project: providing services to taxonomists for standard genome sequencing and annotation.</title>
        <authorList>
            <consortium name="The Broad Institute Genomics Platform"/>
            <consortium name="The Broad Institute Genome Sequencing Center for Infectious Disease"/>
            <person name="Wu L."/>
            <person name="Ma J."/>
        </authorList>
    </citation>
    <scope>NUCLEOTIDE SEQUENCE [LARGE SCALE GENOMIC DNA]</scope>
    <source>
        <strain evidence="3">KCTC 52368</strain>
    </source>
</reference>
<dbReference type="EMBL" id="JBHULB010000007">
    <property type="protein sequence ID" value="MFD2586662.1"/>
    <property type="molecule type" value="Genomic_DNA"/>
</dbReference>
<evidence type="ECO:0000313" key="3">
    <source>
        <dbReference type="Proteomes" id="UP001597526"/>
    </source>
</evidence>
<organism evidence="2 3">
    <name type="scientific">Croceitalea marina</name>
    <dbReference type="NCBI Taxonomy" id="1775166"/>
    <lineage>
        <taxon>Bacteria</taxon>
        <taxon>Pseudomonadati</taxon>
        <taxon>Bacteroidota</taxon>
        <taxon>Flavobacteriia</taxon>
        <taxon>Flavobacteriales</taxon>
        <taxon>Flavobacteriaceae</taxon>
        <taxon>Croceitalea</taxon>
    </lineage>
</organism>
<evidence type="ECO:0000256" key="1">
    <source>
        <dbReference type="SAM" id="Phobius"/>
    </source>
</evidence>
<comment type="caution">
    <text evidence="2">The sequence shown here is derived from an EMBL/GenBank/DDBJ whole genome shotgun (WGS) entry which is preliminary data.</text>
</comment>
<keyword evidence="1" id="KW-1133">Transmembrane helix</keyword>
<dbReference type="RefSeq" id="WP_377766233.1">
    <property type="nucleotide sequence ID" value="NZ_JBHULB010000007.1"/>
</dbReference>
<evidence type="ECO:0008006" key="4">
    <source>
        <dbReference type="Google" id="ProtNLM"/>
    </source>
</evidence>
<name>A0ABW5MTT2_9FLAO</name>
<gene>
    <name evidence="2" type="ORF">ACFSQJ_06950</name>
</gene>
<keyword evidence="1" id="KW-0812">Transmembrane</keyword>
<evidence type="ECO:0000313" key="2">
    <source>
        <dbReference type="EMBL" id="MFD2586662.1"/>
    </source>
</evidence>
<keyword evidence="3" id="KW-1185">Reference proteome</keyword>
<keyword evidence="1" id="KW-0472">Membrane</keyword>
<feature type="transmembrane region" description="Helical" evidence="1">
    <location>
        <begin position="21"/>
        <end position="42"/>
    </location>
</feature>
<accession>A0ABW5MTT2</accession>
<protein>
    <recommendedName>
        <fullName evidence="4">Gliding motility-associated protein GldM N-terminal domain-containing protein</fullName>
    </recommendedName>
</protein>